<keyword evidence="3" id="KW-0479">Metal-binding</keyword>
<feature type="signal peptide" evidence="6">
    <location>
        <begin position="1"/>
        <end position="23"/>
    </location>
</feature>
<comment type="subcellular location">
    <subcellularLocation>
        <location evidence="1">Cell envelope</location>
    </subcellularLocation>
</comment>
<evidence type="ECO:0000256" key="1">
    <source>
        <dbReference type="ARBA" id="ARBA00004196"/>
    </source>
</evidence>
<dbReference type="Gene3D" id="3.40.50.1980">
    <property type="entry name" value="Nitrogenase molybdenum iron protein domain"/>
    <property type="match status" value="2"/>
</dbReference>
<dbReference type="SUPFAM" id="SSF53807">
    <property type="entry name" value="Helical backbone' metal receptor"/>
    <property type="match status" value="1"/>
</dbReference>
<dbReference type="InterPro" id="IPR006127">
    <property type="entry name" value="ZnuA-like"/>
</dbReference>
<sequence>MHSSPSRSLALIVGAGASLALVAGCGSSSDSGSDDGSPSASSSASSPASAPASRIAVVASTNVYGDIVGRIGADKVDVTSIISDPDQDPHSYEANTQNQLTLSKAKVVIENGGGYDDFIDRMLKSGNSSAEVINAVEVSGKTAPEGGELNEHVWYDFPTVAKLADSIAAALGKADPGDAAAFTANAAAFKDQLAPLEAKEAQIKQQHGGEGIGITEPVPLYMTAASGLVNKTPEEFSEGIEEGSDVSPKVLQETLALYRGKQVKALVYNAQTSGPQTEKVKDAAKAAGIPVVPVTETLPDGKDYLGWMTANVDALASALAQ</sequence>
<comment type="caution">
    <text evidence="7">The sequence shown here is derived from an EMBL/GenBank/DDBJ whole genome shotgun (WGS) entry which is preliminary data.</text>
</comment>
<dbReference type="PANTHER" id="PTHR42953">
    <property type="entry name" value="HIGH-AFFINITY ZINC UPTAKE SYSTEM PROTEIN ZNUA-RELATED"/>
    <property type="match status" value="1"/>
</dbReference>
<proteinExistence type="predicted"/>
<evidence type="ECO:0000256" key="4">
    <source>
        <dbReference type="ARBA" id="ARBA00022729"/>
    </source>
</evidence>
<keyword evidence="2" id="KW-0813">Transport</keyword>
<dbReference type="Pfam" id="PF01297">
    <property type="entry name" value="ZnuA"/>
    <property type="match status" value="1"/>
</dbReference>
<evidence type="ECO:0000313" key="7">
    <source>
        <dbReference type="EMBL" id="NJP43491.1"/>
    </source>
</evidence>
<evidence type="ECO:0000256" key="3">
    <source>
        <dbReference type="ARBA" id="ARBA00022723"/>
    </source>
</evidence>
<dbReference type="Proteomes" id="UP000734511">
    <property type="component" value="Unassembled WGS sequence"/>
</dbReference>
<evidence type="ECO:0000256" key="6">
    <source>
        <dbReference type="SAM" id="SignalP"/>
    </source>
</evidence>
<dbReference type="InterPro" id="IPR050492">
    <property type="entry name" value="Bact_metal-bind_prot9"/>
</dbReference>
<accession>A0ABX0ZJL1</accession>
<keyword evidence="8" id="KW-1185">Reference proteome</keyword>
<evidence type="ECO:0000256" key="5">
    <source>
        <dbReference type="SAM" id="MobiDB-lite"/>
    </source>
</evidence>
<dbReference type="PROSITE" id="PS51257">
    <property type="entry name" value="PROKAR_LIPOPROTEIN"/>
    <property type="match status" value="1"/>
</dbReference>
<feature type="chain" id="PRO_5047032935" evidence="6">
    <location>
        <begin position="24"/>
        <end position="321"/>
    </location>
</feature>
<reference evidence="7 8" key="1">
    <citation type="submission" date="2020-03" db="EMBL/GenBank/DDBJ databases">
        <title>WGS of actinomycetes isolated from Thailand.</title>
        <authorList>
            <person name="Thawai C."/>
        </authorList>
    </citation>
    <scope>NUCLEOTIDE SEQUENCE [LARGE SCALE GENOMIC DNA]</scope>
    <source>
        <strain evidence="7 8">PRB2-1</strain>
    </source>
</reference>
<organism evidence="7 8">
    <name type="scientific">Actinacidiphila epipremni</name>
    <dbReference type="NCBI Taxonomy" id="2053013"/>
    <lineage>
        <taxon>Bacteria</taxon>
        <taxon>Bacillati</taxon>
        <taxon>Actinomycetota</taxon>
        <taxon>Actinomycetes</taxon>
        <taxon>Kitasatosporales</taxon>
        <taxon>Streptomycetaceae</taxon>
        <taxon>Actinacidiphila</taxon>
    </lineage>
</organism>
<gene>
    <name evidence="7" type="ORF">HCN08_08775</name>
</gene>
<dbReference type="EMBL" id="JAATEJ010000005">
    <property type="protein sequence ID" value="NJP43491.1"/>
    <property type="molecule type" value="Genomic_DNA"/>
</dbReference>
<evidence type="ECO:0000256" key="2">
    <source>
        <dbReference type="ARBA" id="ARBA00022448"/>
    </source>
</evidence>
<evidence type="ECO:0000313" key="8">
    <source>
        <dbReference type="Proteomes" id="UP000734511"/>
    </source>
</evidence>
<name>A0ABX0ZJL1_9ACTN</name>
<keyword evidence="4 6" id="KW-0732">Signal</keyword>
<dbReference type="RefSeq" id="WP_167982372.1">
    <property type="nucleotide sequence ID" value="NZ_JAATEJ010000005.1"/>
</dbReference>
<dbReference type="PANTHER" id="PTHR42953:SF1">
    <property type="entry name" value="METAL-BINDING PROTEIN HI_0362-RELATED"/>
    <property type="match status" value="1"/>
</dbReference>
<protein>
    <submittedName>
        <fullName evidence="7">Zinc ABC transporter solute-binding protein</fullName>
    </submittedName>
</protein>
<feature type="region of interest" description="Disordered" evidence="5">
    <location>
        <begin position="25"/>
        <end position="51"/>
    </location>
</feature>